<keyword evidence="3" id="KW-0963">Cytoplasm</keyword>
<dbReference type="GO" id="GO:0071944">
    <property type="term" value="C:cell periphery"/>
    <property type="evidence" value="ECO:0007669"/>
    <property type="project" value="UniProtKB-ARBA"/>
</dbReference>
<evidence type="ECO:0000256" key="3">
    <source>
        <dbReference type="ARBA" id="ARBA00022490"/>
    </source>
</evidence>
<dbReference type="InterPro" id="IPR036723">
    <property type="entry name" value="Alpha-catenin/vinculin-like_sf"/>
</dbReference>
<keyword evidence="6" id="KW-1185">Reference proteome</keyword>
<dbReference type="GO" id="GO:0005737">
    <property type="term" value="C:cytoplasm"/>
    <property type="evidence" value="ECO:0007669"/>
    <property type="project" value="UniProtKB-SubCell"/>
</dbReference>
<dbReference type="SUPFAM" id="SSF47220">
    <property type="entry name" value="alpha-catenin/vinculin-like"/>
    <property type="match status" value="1"/>
</dbReference>
<dbReference type="AlphaFoldDB" id="A0A1Y3APE0"/>
<protein>
    <submittedName>
        <fullName evidence="5">Uncharacterized protein</fullName>
    </submittedName>
</protein>
<evidence type="ECO:0000313" key="6">
    <source>
        <dbReference type="Proteomes" id="UP000194236"/>
    </source>
</evidence>
<evidence type="ECO:0000313" key="5">
    <source>
        <dbReference type="EMBL" id="OTF69887.1"/>
    </source>
</evidence>
<dbReference type="GO" id="GO:0051015">
    <property type="term" value="F:actin filament binding"/>
    <property type="evidence" value="ECO:0007669"/>
    <property type="project" value="InterPro"/>
</dbReference>
<dbReference type="InterPro" id="IPR030045">
    <property type="entry name" value="CTNNAL1"/>
</dbReference>
<dbReference type="GO" id="GO:0007266">
    <property type="term" value="P:Rho protein signal transduction"/>
    <property type="evidence" value="ECO:0007669"/>
    <property type="project" value="InterPro"/>
</dbReference>
<comment type="similarity">
    <text evidence="2">Belongs to the vinculin/alpha-catenin family.</text>
</comment>
<accession>A0A1Y3APE0</accession>
<comment type="caution">
    <text evidence="5">The sequence shown here is derived from an EMBL/GenBank/DDBJ whole genome shotgun (WGS) entry which is preliminary data.</text>
</comment>
<dbReference type="PANTHER" id="PTHR46342:SF1">
    <property type="entry name" value="ALPHA-CATULIN"/>
    <property type="match status" value="1"/>
</dbReference>
<comment type="subcellular location">
    <subcellularLocation>
        <location evidence="1">Cytoplasm</location>
    </subcellularLocation>
</comment>
<evidence type="ECO:0000256" key="4">
    <source>
        <dbReference type="SAM" id="MobiDB-lite"/>
    </source>
</evidence>
<sequence>MKGGGGVQSYGYLEPGKEPIPMTGDPPVTDMYGVAAIPGAAAAIPDVEDPAIVPGGRGAVSRPTNVQINPEVEVYEIEKSSAPSVDLDDNDIVRKAKAMSSMAMAMFQFTRGEGELKTTQDLFTQAELFAEEANKLYKIVRHFTYQIPTGAPKKELLDSIDQVPTYVQQLQFAVKNVTVGKTATFTKVDNVIQETKNLMSVITNVVSACLNCANKHNLDMQGALRTRSRTLSPSYRQDNEFFFEGGAMAKGGVASSDPDI</sequence>
<dbReference type="PANTHER" id="PTHR46342">
    <property type="entry name" value="ALPHA-CATULIN"/>
    <property type="match status" value="1"/>
</dbReference>
<proteinExistence type="inferred from homology"/>
<feature type="region of interest" description="Disordered" evidence="4">
    <location>
        <begin position="1"/>
        <end position="20"/>
    </location>
</feature>
<evidence type="ECO:0000256" key="2">
    <source>
        <dbReference type="ARBA" id="ARBA00008376"/>
    </source>
</evidence>
<dbReference type="GO" id="GO:0007155">
    <property type="term" value="P:cell adhesion"/>
    <property type="evidence" value="ECO:0007669"/>
    <property type="project" value="InterPro"/>
</dbReference>
<reference evidence="5 6" key="1">
    <citation type="submission" date="2017-03" db="EMBL/GenBank/DDBJ databases">
        <title>Genome Survey of Euroglyphus maynei.</title>
        <authorList>
            <person name="Arlian L.G."/>
            <person name="Morgan M.S."/>
            <person name="Rider S.D."/>
        </authorList>
    </citation>
    <scope>NUCLEOTIDE SEQUENCE [LARGE SCALE GENOMIC DNA]</scope>
    <source>
        <strain evidence="5">Arlian Lab</strain>
        <tissue evidence="5">Whole body</tissue>
    </source>
</reference>
<organism evidence="5 6">
    <name type="scientific">Euroglyphus maynei</name>
    <name type="common">Mayne's house dust mite</name>
    <dbReference type="NCBI Taxonomy" id="6958"/>
    <lineage>
        <taxon>Eukaryota</taxon>
        <taxon>Metazoa</taxon>
        <taxon>Ecdysozoa</taxon>
        <taxon>Arthropoda</taxon>
        <taxon>Chelicerata</taxon>
        <taxon>Arachnida</taxon>
        <taxon>Acari</taxon>
        <taxon>Acariformes</taxon>
        <taxon>Sarcoptiformes</taxon>
        <taxon>Astigmata</taxon>
        <taxon>Psoroptidia</taxon>
        <taxon>Analgoidea</taxon>
        <taxon>Pyroglyphidae</taxon>
        <taxon>Pyroglyphinae</taxon>
        <taxon>Euroglyphus</taxon>
    </lineage>
</organism>
<dbReference type="InterPro" id="IPR006077">
    <property type="entry name" value="Vinculin/catenin"/>
</dbReference>
<dbReference type="Proteomes" id="UP000194236">
    <property type="component" value="Unassembled WGS sequence"/>
</dbReference>
<dbReference type="Gene3D" id="1.20.120.230">
    <property type="entry name" value="Alpha-catenin/vinculin-like"/>
    <property type="match status" value="1"/>
</dbReference>
<dbReference type="OrthoDB" id="9933814at2759"/>
<name>A0A1Y3APE0_EURMA</name>
<dbReference type="Pfam" id="PF01044">
    <property type="entry name" value="Vinculin"/>
    <property type="match status" value="1"/>
</dbReference>
<dbReference type="EMBL" id="MUJZ01068315">
    <property type="protein sequence ID" value="OTF69887.1"/>
    <property type="molecule type" value="Genomic_DNA"/>
</dbReference>
<evidence type="ECO:0000256" key="1">
    <source>
        <dbReference type="ARBA" id="ARBA00004496"/>
    </source>
</evidence>
<gene>
    <name evidence="5" type="ORF">BLA29_007269</name>
</gene>